<protein>
    <submittedName>
        <fullName evidence="1">Uncharacterized protein</fullName>
    </submittedName>
</protein>
<keyword evidence="2" id="KW-1185">Reference proteome</keyword>
<dbReference type="AlphaFoldDB" id="A0A4S3JKQ9"/>
<gene>
    <name evidence="1" type="ORF">EYZ11_004572</name>
</gene>
<dbReference type="EMBL" id="SOSA01000135">
    <property type="protein sequence ID" value="THC95930.1"/>
    <property type="molecule type" value="Genomic_DNA"/>
</dbReference>
<proteinExistence type="predicted"/>
<name>A0A4S3JKQ9_9EURO</name>
<dbReference type="Proteomes" id="UP000308092">
    <property type="component" value="Unassembled WGS sequence"/>
</dbReference>
<organism evidence="1 2">
    <name type="scientific">Aspergillus tanneri</name>
    <dbReference type="NCBI Taxonomy" id="1220188"/>
    <lineage>
        <taxon>Eukaryota</taxon>
        <taxon>Fungi</taxon>
        <taxon>Dikarya</taxon>
        <taxon>Ascomycota</taxon>
        <taxon>Pezizomycotina</taxon>
        <taxon>Eurotiomycetes</taxon>
        <taxon>Eurotiomycetidae</taxon>
        <taxon>Eurotiales</taxon>
        <taxon>Aspergillaceae</taxon>
        <taxon>Aspergillus</taxon>
        <taxon>Aspergillus subgen. Circumdati</taxon>
    </lineage>
</organism>
<reference evidence="1 2" key="1">
    <citation type="submission" date="2019-03" db="EMBL/GenBank/DDBJ databases">
        <title>The genome sequence of a newly discovered highly antifungal drug resistant Aspergillus species, Aspergillus tanneri NIH 1004.</title>
        <authorList>
            <person name="Mounaud S."/>
            <person name="Singh I."/>
            <person name="Joardar V."/>
            <person name="Pakala S."/>
            <person name="Pakala S."/>
            <person name="Venepally P."/>
            <person name="Hoover J."/>
            <person name="Nierman W."/>
            <person name="Chung J."/>
            <person name="Losada L."/>
        </authorList>
    </citation>
    <scope>NUCLEOTIDE SEQUENCE [LARGE SCALE GENOMIC DNA]</scope>
    <source>
        <strain evidence="1 2">NIH1004</strain>
    </source>
</reference>
<accession>A0A4S3JKQ9</accession>
<evidence type="ECO:0000313" key="1">
    <source>
        <dbReference type="EMBL" id="THC95930.1"/>
    </source>
</evidence>
<sequence length="80" mass="8645">MTVVQAEISYPNPVPYNLAAAFAPSGALETEGPPGKRRKLTSGFQSLRTLNGVGETQIPLGYIPLARLNLYLVCKSRCTH</sequence>
<comment type="caution">
    <text evidence="1">The sequence shown here is derived from an EMBL/GenBank/DDBJ whole genome shotgun (WGS) entry which is preliminary data.</text>
</comment>
<evidence type="ECO:0000313" key="2">
    <source>
        <dbReference type="Proteomes" id="UP000308092"/>
    </source>
</evidence>
<dbReference type="VEuPathDB" id="FungiDB:EYZ11_004572"/>